<keyword evidence="1" id="KW-0175">Coiled coil</keyword>
<dbReference type="AlphaFoldDB" id="A0A1H9HQF6"/>
<proteinExistence type="predicted"/>
<dbReference type="PANTHER" id="PTHR38032:SF1">
    <property type="entry name" value="RNA-BINDING PROTEIN KHPB N-TERMINAL DOMAIN-CONTAINING PROTEIN"/>
    <property type="match status" value="1"/>
</dbReference>
<dbReference type="Pfam" id="PF20250">
    <property type="entry name" value="FapA_N"/>
    <property type="match status" value="1"/>
</dbReference>
<accession>A0A1H9HQF6</accession>
<dbReference type="InterPro" id="IPR046865">
    <property type="entry name" value="FapA_b_solenoid"/>
</dbReference>
<dbReference type="Proteomes" id="UP000199766">
    <property type="component" value="Unassembled WGS sequence"/>
</dbReference>
<dbReference type="InterPro" id="IPR005646">
    <property type="entry name" value="FapA"/>
</dbReference>
<organism evidence="3 4">
    <name type="scientific">Giesbergeria anulus</name>
    <dbReference type="NCBI Taxonomy" id="180197"/>
    <lineage>
        <taxon>Bacteria</taxon>
        <taxon>Pseudomonadati</taxon>
        <taxon>Pseudomonadota</taxon>
        <taxon>Betaproteobacteria</taxon>
        <taxon>Burkholderiales</taxon>
        <taxon>Comamonadaceae</taxon>
        <taxon>Giesbergeria</taxon>
    </lineage>
</organism>
<dbReference type="InterPro" id="IPR046866">
    <property type="entry name" value="FapA_N"/>
</dbReference>
<dbReference type="OrthoDB" id="5807941at2"/>
<evidence type="ECO:0000313" key="4">
    <source>
        <dbReference type="Proteomes" id="UP000199766"/>
    </source>
</evidence>
<dbReference type="EMBL" id="FOGD01000002">
    <property type="protein sequence ID" value="SEQ64462.1"/>
    <property type="molecule type" value="Genomic_DNA"/>
</dbReference>
<name>A0A1H9HQF6_9BURK</name>
<feature type="coiled-coil region" evidence="1">
    <location>
        <begin position="416"/>
        <end position="443"/>
    </location>
</feature>
<reference evidence="3 4" key="1">
    <citation type="submission" date="2016-10" db="EMBL/GenBank/DDBJ databases">
        <authorList>
            <person name="de Groot N.N."/>
        </authorList>
    </citation>
    <scope>NUCLEOTIDE SEQUENCE [LARGE SCALE GENOMIC DNA]</scope>
    <source>
        <strain evidence="3 4">ATCC 35958</strain>
    </source>
</reference>
<dbReference type="RefSeq" id="WP_091453478.1">
    <property type="nucleotide sequence ID" value="NZ_FOGD01000002.1"/>
</dbReference>
<evidence type="ECO:0000259" key="2">
    <source>
        <dbReference type="Pfam" id="PF20250"/>
    </source>
</evidence>
<keyword evidence="4" id="KW-1185">Reference proteome</keyword>
<sequence length="538" mass="56953">MSSVLQIPGLSFEEADNQILLVALPTTERQPIDSDTLHELLLQAGYGDCSINQASIRSAAEMCNMQKEPFGIELARRYDAEYQVHVSSDGMNATLTIIAPIGGKAVSTDDALRALSKASVSFGIDQSAVQTACERGSCTHVIVARGIDAIDGIDALFEDLTPHTVDREPKLDENGLIDYREHGEIVAVQPGYPLMRRTPATTGTDGKSVKGTVVKAKPGKDKPFATGLKGAEISADDPTVLVAAIGGLPVRVDAGVNVEPVLHYKEVNMATGNIHFDGSVHVTGEVVQGMTIHATGDIVVDGMVDSGILQAGGDIRIAGGIIGRSTIEAAGSVTARFAEGVEIRAGTVIALKDMALECELHAINQITIGTGVRKTGRLVGGSASAMMAIRVATLGCDKGGTTKVTLGVNPALDAEYAALLKRIEEEKAQETRLEQVVKQLKTADPKGMLERARASWQLAVQVWGKSLKEREVLEKELEKARLAHLEVTVGTEGAVEITLCKLVARLRQDFSAGAFHLDEGGSLIFTGRDSKPVILALG</sequence>
<dbReference type="STRING" id="180197.SAMN02982919_00883"/>
<gene>
    <name evidence="3" type="ORF">SAMN02982919_00883</name>
</gene>
<evidence type="ECO:0000256" key="1">
    <source>
        <dbReference type="SAM" id="Coils"/>
    </source>
</evidence>
<protein>
    <recommendedName>
        <fullName evidence="2">Flagellar Assembly Protein A N-terminal region domain-containing protein</fullName>
    </recommendedName>
</protein>
<dbReference type="PANTHER" id="PTHR38032">
    <property type="entry name" value="POLYMERASE-RELATED"/>
    <property type="match status" value="1"/>
</dbReference>
<evidence type="ECO:0000313" key="3">
    <source>
        <dbReference type="EMBL" id="SEQ64462.1"/>
    </source>
</evidence>
<dbReference type="Pfam" id="PF03961">
    <property type="entry name" value="FapA"/>
    <property type="match status" value="1"/>
</dbReference>
<feature type="domain" description="Flagellar Assembly Protein A N-terminal region" evidence="2">
    <location>
        <begin position="83"/>
        <end position="252"/>
    </location>
</feature>